<protein>
    <submittedName>
        <fullName evidence="1">Uncharacterized protein</fullName>
    </submittedName>
</protein>
<reference evidence="1" key="1">
    <citation type="submission" date="2018-05" db="EMBL/GenBank/DDBJ databases">
        <authorList>
            <person name="Lanie J.A."/>
            <person name="Ng W.-L."/>
            <person name="Kazmierczak K.M."/>
            <person name="Andrzejewski T.M."/>
            <person name="Davidsen T.M."/>
            <person name="Wayne K.J."/>
            <person name="Tettelin H."/>
            <person name="Glass J.I."/>
            <person name="Rusch D."/>
            <person name="Podicherti R."/>
            <person name="Tsui H.-C.T."/>
            <person name="Winkler M.E."/>
        </authorList>
    </citation>
    <scope>NUCLEOTIDE SEQUENCE</scope>
</reference>
<dbReference type="AlphaFoldDB" id="A0A382HQ87"/>
<organism evidence="1">
    <name type="scientific">marine metagenome</name>
    <dbReference type="NCBI Taxonomy" id="408172"/>
    <lineage>
        <taxon>unclassified sequences</taxon>
        <taxon>metagenomes</taxon>
        <taxon>ecological metagenomes</taxon>
    </lineage>
</organism>
<accession>A0A382HQ87</accession>
<name>A0A382HQ87_9ZZZZ</name>
<proteinExistence type="predicted"/>
<evidence type="ECO:0000313" key="1">
    <source>
        <dbReference type="EMBL" id="SVB89430.1"/>
    </source>
</evidence>
<gene>
    <name evidence="1" type="ORF">METZ01_LOCUS242284</name>
</gene>
<sequence>VKETARLKRLTRVARALRQSHSLAIALDC</sequence>
<dbReference type="EMBL" id="UINC01062628">
    <property type="protein sequence ID" value="SVB89430.1"/>
    <property type="molecule type" value="Genomic_DNA"/>
</dbReference>
<feature type="non-terminal residue" evidence="1">
    <location>
        <position position="1"/>
    </location>
</feature>